<dbReference type="Gene3D" id="1.25.40.10">
    <property type="entry name" value="Tetratricopeptide repeat domain"/>
    <property type="match status" value="1"/>
</dbReference>
<dbReference type="InterPro" id="IPR051685">
    <property type="entry name" value="Ycf3/AcsC/BcsC/TPR_MFPF"/>
</dbReference>
<sequence length="643" mass="72560">MKKLVLALVIILVCVLNPLLAVAGNEGIQVKVNNELIQLDVQPTIVNNRVIVPVRAVFEALGIQVGWDETTKTVIGTKDELTIKLPIGNKSAIKNNRSVSLDVPATINGGRTLIPLRFIAESIGANVEWDGINKIVSISMESEEYQVIEVSDVNELIKAIGPNRKIILKNSEYNLSEPKKEYEQNRYVRWDKETDGKELIIQNVSNLTIEGIEKTLSNIVTESRYADVLIFENSNNINIININAGHTPDKGQCSGGVLLFKDSDKINIVKSRLFGCGTQGLTLFNVSELLFNDSIITDCSEAIMSIYDSQNIAFTNSTFNENEGSWRFIDLTRSSNIVFDKCNISNNKTISKEDEKSFLFYVDNSKNVVLMNSSVIDNDIPNYIQKISSMILEDSAFKDNKFDSNKISAYMYNEMGYRLQLDGDYQKALEYYNKAISFDPNNDAAHNNKGWVLVDLYRFEEALESCNRSIALEPNDVPPYINKGNALLGLERYTEAIESYNKAIQLDASVKFSYYGKGKALIALGKYEEAQASFQKYIQLDPEDSYAYYYLASLLAELGKYDEAIKNYDKSLAIEPQLISSIYGKSRCYAMLNNLPEAIDNLKKVISFDERYKNLAMIDEAFDRIKNTDEFRDLLKQILISLK</sequence>
<dbReference type="EMBL" id="JACHEN010000028">
    <property type="protein sequence ID" value="MBB6217782.1"/>
    <property type="molecule type" value="Genomic_DNA"/>
</dbReference>
<evidence type="ECO:0000256" key="1">
    <source>
        <dbReference type="ARBA" id="ARBA00022737"/>
    </source>
</evidence>
<dbReference type="Pfam" id="PF00515">
    <property type="entry name" value="TPR_1"/>
    <property type="match status" value="1"/>
</dbReference>
<feature type="repeat" description="TPR" evidence="3">
    <location>
        <begin position="545"/>
        <end position="578"/>
    </location>
</feature>
<gene>
    <name evidence="7" type="ORF">HNQ80_003905</name>
</gene>
<dbReference type="PANTHER" id="PTHR44943">
    <property type="entry name" value="CELLULOSE SYNTHASE OPERON PROTEIN C"/>
    <property type="match status" value="1"/>
</dbReference>
<dbReference type="Proteomes" id="UP000579281">
    <property type="component" value="Unassembled WGS sequence"/>
</dbReference>
<dbReference type="SUPFAM" id="SSF48452">
    <property type="entry name" value="TPR-like"/>
    <property type="match status" value="1"/>
</dbReference>
<name>A0A841L3S8_9FIRM</name>
<keyword evidence="1" id="KW-0677">Repeat</keyword>
<dbReference type="Pfam" id="PF13181">
    <property type="entry name" value="TPR_8"/>
    <property type="match status" value="1"/>
</dbReference>
<dbReference type="InterPro" id="IPR011990">
    <property type="entry name" value="TPR-like_helical_dom_sf"/>
</dbReference>
<evidence type="ECO:0000259" key="6">
    <source>
        <dbReference type="Pfam" id="PF13229"/>
    </source>
</evidence>
<dbReference type="AlphaFoldDB" id="A0A841L3S8"/>
<evidence type="ECO:0000313" key="8">
    <source>
        <dbReference type="Proteomes" id="UP000579281"/>
    </source>
</evidence>
<dbReference type="InterPro" id="IPR019734">
    <property type="entry name" value="TPR_rpt"/>
</dbReference>
<evidence type="ECO:0000256" key="4">
    <source>
        <dbReference type="SAM" id="SignalP"/>
    </source>
</evidence>
<dbReference type="InterPro" id="IPR039448">
    <property type="entry name" value="Beta_helix"/>
</dbReference>
<dbReference type="Pfam" id="PF07833">
    <property type="entry name" value="Cu_amine_oxidN1"/>
    <property type="match status" value="1"/>
</dbReference>
<dbReference type="PROSITE" id="PS50005">
    <property type="entry name" value="TPR"/>
    <property type="match status" value="5"/>
</dbReference>
<dbReference type="InterPro" id="IPR011050">
    <property type="entry name" value="Pectin_lyase_fold/virulence"/>
</dbReference>
<reference evidence="7 8" key="1">
    <citation type="submission" date="2020-08" db="EMBL/GenBank/DDBJ databases">
        <title>Genomic Encyclopedia of Type Strains, Phase IV (KMG-IV): sequencing the most valuable type-strain genomes for metagenomic binning, comparative biology and taxonomic classification.</title>
        <authorList>
            <person name="Goeker M."/>
        </authorList>
    </citation>
    <scope>NUCLEOTIDE SEQUENCE [LARGE SCALE GENOMIC DNA]</scope>
    <source>
        <strain evidence="7 8">DSM 103526</strain>
    </source>
</reference>
<dbReference type="Pfam" id="PF13229">
    <property type="entry name" value="Beta_helix"/>
    <property type="match status" value="1"/>
</dbReference>
<evidence type="ECO:0000256" key="3">
    <source>
        <dbReference type="PROSITE-ProRule" id="PRU00339"/>
    </source>
</evidence>
<keyword evidence="4" id="KW-0732">Signal</keyword>
<keyword evidence="8" id="KW-1185">Reference proteome</keyword>
<feature type="domain" description="Right handed beta helix" evidence="6">
    <location>
        <begin position="200"/>
        <end position="323"/>
    </location>
</feature>
<evidence type="ECO:0000313" key="7">
    <source>
        <dbReference type="EMBL" id="MBB6217782.1"/>
    </source>
</evidence>
<dbReference type="InterPro" id="IPR012854">
    <property type="entry name" value="Cu_amine_oxidase-like_N"/>
</dbReference>
<comment type="caution">
    <text evidence="7">The sequence shown here is derived from an EMBL/GenBank/DDBJ whole genome shotgun (WGS) entry which is preliminary data.</text>
</comment>
<accession>A0A841L3S8</accession>
<dbReference type="PROSITE" id="PS50293">
    <property type="entry name" value="TPR_REGION"/>
    <property type="match status" value="2"/>
</dbReference>
<dbReference type="Gene3D" id="3.30.457.10">
    <property type="entry name" value="Copper amine oxidase-like, N-terminal domain"/>
    <property type="match status" value="1"/>
</dbReference>
<dbReference type="InterPro" id="IPR036582">
    <property type="entry name" value="Mao_N_sf"/>
</dbReference>
<feature type="signal peptide" evidence="4">
    <location>
        <begin position="1"/>
        <end position="23"/>
    </location>
</feature>
<dbReference type="RefSeq" id="WP_184312281.1">
    <property type="nucleotide sequence ID" value="NZ_JACHEN010000028.1"/>
</dbReference>
<organism evidence="7 8">
    <name type="scientific">Anaerosolibacter carboniphilus</name>
    <dbReference type="NCBI Taxonomy" id="1417629"/>
    <lineage>
        <taxon>Bacteria</taxon>
        <taxon>Bacillati</taxon>
        <taxon>Bacillota</taxon>
        <taxon>Clostridia</taxon>
        <taxon>Peptostreptococcales</taxon>
        <taxon>Thermotaleaceae</taxon>
        <taxon>Anaerosolibacter</taxon>
    </lineage>
</organism>
<dbReference type="Pfam" id="PF07719">
    <property type="entry name" value="TPR_2"/>
    <property type="match status" value="1"/>
</dbReference>
<feature type="repeat" description="TPR" evidence="3">
    <location>
        <begin position="477"/>
        <end position="510"/>
    </location>
</feature>
<feature type="domain" description="Copper amine oxidase-like N-terminal" evidence="5">
    <location>
        <begin position="31"/>
        <end position="138"/>
    </location>
</feature>
<dbReference type="Pfam" id="PF13432">
    <property type="entry name" value="TPR_16"/>
    <property type="match status" value="1"/>
</dbReference>
<evidence type="ECO:0000259" key="5">
    <source>
        <dbReference type="Pfam" id="PF07833"/>
    </source>
</evidence>
<feature type="repeat" description="TPR" evidence="3">
    <location>
        <begin position="511"/>
        <end position="544"/>
    </location>
</feature>
<feature type="chain" id="PRO_5032382473" evidence="4">
    <location>
        <begin position="24"/>
        <end position="643"/>
    </location>
</feature>
<dbReference type="SMART" id="SM00028">
    <property type="entry name" value="TPR"/>
    <property type="match status" value="6"/>
</dbReference>
<dbReference type="SUPFAM" id="SSF55383">
    <property type="entry name" value="Copper amine oxidase, domain N"/>
    <property type="match status" value="1"/>
</dbReference>
<keyword evidence="2 3" id="KW-0802">TPR repeat</keyword>
<proteinExistence type="predicted"/>
<evidence type="ECO:0000256" key="2">
    <source>
        <dbReference type="ARBA" id="ARBA00022803"/>
    </source>
</evidence>
<dbReference type="SUPFAM" id="SSF51126">
    <property type="entry name" value="Pectin lyase-like"/>
    <property type="match status" value="1"/>
</dbReference>
<protein>
    <submittedName>
        <fullName evidence="7">Tetratricopeptide (TPR) repeat protein</fullName>
    </submittedName>
</protein>
<dbReference type="PANTHER" id="PTHR44943:SF4">
    <property type="entry name" value="TPR REPEAT-CONTAINING PROTEIN MJ0798"/>
    <property type="match status" value="1"/>
</dbReference>
<dbReference type="NCBIfam" id="NF047558">
    <property type="entry name" value="TPR_END_plus"/>
    <property type="match status" value="1"/>
</dbReference>
<dbReference type="InterPro" id="IPR013105">
    <property type="entry name" value="TPR_2"/>
</dbReference>
<feature type="repeat" description="TPR" evidence="3">
    <location>
        <begin position="409"/>
        <end position="442"/>
    </location>
</feature>
<feature type="repeat" description="TPR" evidence="3">
    <location>
        <begin position="443"/>
        <end position="476"/>
    </location>
</feature>